<accession>Q6QXE7</accession>
<dbReference type="EMBL" id="AY522332">
    <property type="protein sequence ID" value="AAS82710.1"/>
    <property type="molecule type" value="Genomic_DNA"/>
</dbReference>
<organismHost>
    <name type="scientific">Agrotis segetum</name>
    <name type="common">Turnip moth</name>
    <dbReference type="NCBI Taxonomy" id="47767"/>
</organismHost>
<evidence type="ECO:0000313" key="1">
    <source>
        <dbReference type="EMBL" id="AAS82710.1"/>
    </source>
</evidence>
<sequence>MDFFYLIHETSFEALSKILQSGFLLTSSKTQKLKVRGQGSSNRRLASDPRVSLTDSEFFNKYDEVDGVYMRLQPKMHSIRSKYSDCVLVLRMNLLKYCKFVINSEENFGFYIAEECVIGTSQFSGEPGFTTTSFEKLALLKDTTDYSSTEVLILQDVPVSFIKFIFLVRDTKADTIFKPLARYNIKCFNIL</sequence>
<dbReference type="Pfam" id="PF19181">
    <property type="entry name" value="DUF5863"/>
    <property type="match status" value="1"/>
</dbReference>
<dbReference type="InterPro" id="IPR043846">
    <property type="entry name" value="DUF5863"/>
</dbReference>
<gene>
    <name evidence="1" type="primary">ORF28</name>
    <name evidence="1" type="ORF">AsGVgp028</name>
</gene>
<organism evidence="1 2">
    <name type="scientific">Agrotis segetum granulosis virus</name>
    <name type="common">AsGV</name>
    <name type="synonym">Agrotis segetum granulovirus</name>
    <dbReference type="NCBI Taxonomy" id="10464"/>
    <lineage>
        <taxon>Viruses</taxon>
        <taxon>Viruses incertae sedis</taxon>
        <taxon>Naldaviricetes</taxon>
        <taxon>Lefavirales</taxon>
        <taxon>Baculoviridae</taxon>
        <taxon>Betabaculovirus</taxon>
        <taxon>Betabaculovirus agsegetum</taxon>
    </lineage>
</organism>
<protein>
    <submittedName>
        <fullName evidence="1">ORF28</fullName>
    </submittedName>
</protein>
<reference evidence="1 2" key="1">
    <citation type="submission" date="2004-09" db="EMBL/GenBank/DDBJ databases">
        <authorList>
            <person name="Ai X.L."/>
            <person name="Wang Z.F."/>
            <person name="Wang B."/>
            <person name="Zhang W."/>
            <person name="Li F."/>
            <person name="Fu J.H."/>
            <person name="Cui C.S."/>
            <person name="Shi Y.H."/>
            <person name="He M."/>
        </authorList>
    </citation>
    <scope>NUCLEOTIDE SEQUENCE [LARGE SCALE GENOMIC DNA]</scope>
</reference>
<proteinExistence type="predicted"/>
<dbReference type="Proteomes" id="UP000202635">
    <property type="component" value="Genome"/>
</dbReference>
<name>Q6QXE7_GVAS</name>
<evidence type="ECO:0000313" key="2">
    <source>
        <dbReference type="Proteomes" id="UP000202635"/>
    </source>
</evidence>